<evidence type="ECO:0000313" key="2">
    <source>
        <dbReference type="Proteomes" id="UP001055879"/>
    </source>
</evidence>
<proteinExistence type="predicted"/>
<sequence length="95" mass="10638">MNPISSIILDTTDENGILGTGNDVLDVVVMDIDDKRGNGGLVYDGTFKEFGGKYWEKNGLATFTEVDDVLCTRFLFCSIDRAIYWRPTSVMLTFE</sequence>
<name>A0ACB8Z5F9_ARCLA</name>
<dbReference type="Proteomes" id="UP001055879">
    <property type="component" value="Linkage Group LG11"/>
</dbReference>
<dbReference type="EMBL" id="CM042057">
    <property type="protein sequence ID" value="KAI3692484.1"/>
    <property type="molecule type" value="Genomic_DNA"/>
</dbReference>
<evidence type="ECO:0000313" key="1">
    <source>
        <dbReference type="EMBL" id="KAI3692484.1"/>
    </source>
</evidence>
<accession>A0ACB8Z5F9</accession>
<protein>
    <submittedName>
        <fullName evidence="1">Uncharacterized protein</fullName>
    </submittedName>
</protein>
<gene>
    <name evidence="1" type="ORF">L6452_32300</name>
</gene>
<comment type="caution">
    <text evidence="1">The sequence shown here is derived from an EMBL/GenBank/DDBJ whole genome shotgun (WGS) entry which is preliminary data.</text>
</comment>
<reference evidence="1 2" key="2">
    <citation type="journal article" date="2022" name="Mol. Ecol. Resour.">
        <title>The genomes of chicory, endive, great burdock and yacon provide insights into Asteraceae paleo-polyploidization history and plant inulin production.</title>
        <authorList>
            <person name="Fan W."/>
            <person name="Wang S."/>
            <person name="Wang H."/>
            <person name="Wang A."/>
            <person name="Jiang F."/>
            <person name="Liu H."/>
            <person name="Zhao H."/>
            <person name="Xu D."/>
            <person name="Zhang Y."/>
        </authorList>
    </citation>
    <scope>NUCLEOTIDE SEQUENCE [LARGE SCALE GENOMIC DNA]</scope>
    <source>
        <strain evidence="2">cv. Niubang</strain>
    </source>
</reference>
<keyword evidence="2" id="KW-1185">Reference proteome</keyword>
<organism evidence="1 2">
    <name type="scientific">Arctium lappa</name>
    <name type="common">Greater burdock</name>
    <name type="synonym">Lappa major</name>
    <dbReference type="NCBI Taxonomy" id="4217"/>
    <lineage>
        <taxon>Eukaryota</taxon>
        <taxon>Viridiplantae</taxon>
        <taxon>Streptophyta</taxon>
        <taxon>Embryophyta</taxon>
        <taxon>Tracheophyta</taxon>
        <taxon>Spermatophyta</taxon>
        <taxon>Magnoliopsida</taxon>
        <taxon>eudicotyledons</taxon>
        <taxon>Gunneridae</taxon>
        <taxon>Pentapetalae</taxon>
        <taxon>asterids</taxon>
        <taxon>campanulids</taxon>
        <taxon>Asterales</taxon>
        <taxon>Asteraceae</taxon>
        <taxon>Carduoideae</taxon>
        <taxon>Cardueae</taxon>
        <taxon>Arctiinae</taxon>
        <taxon>Arctium</taxon>
    </lineage>
</organism>
<reference evidence="2" key="1">
    <citation type="journal article" date="2022" name="Mol. Ecol. Resour.">
        <title>The genomes of chicory, endive, great burdock and yacon provide insights into Asteraceae palaeo-polyploidization history and plant inulin production.</title>
        <authorList>
            <person name="Fan W."/>
            <person name="Wang S."/>
            <person name="Wang H."/>
            <person name="Wang A."/>
            <person name="Jiang F."/>
            <person name="Liu H."/>
            <person name="Zhao H."/>
            <person name="Xu D."/>
            <person name="Zhang Y."/>
        </authorList>
    </citation>
    <scope>NUCLEOTIDE SEQUENCE [LARGE SCALE GENOMIC DNA]</scope>
    <source>
        <strain evidence="2">cv. Niubang</strain>
    </source>
</reference>